<proteinExistence type="predicted"/>
<dbReference type="Proteomes" id="UP000229401">
    <property type="component" value="Unassembled WGS sequence"/>
</dbReference>
<dbReference type="PANTHER" id="PTHR34322:SF2">
    <property type="entry name" value="TRANSPOSASE IS200-LIKE DOMAIN-CONTAINING PROTEIN"/>
    <property type="match status" value="1"/>
</dbReference>
<gene>
    <name evidence="2" type="ORF">COY87_05710</name>
</gene>
<dbReference type="InterPro" id="IPR002686">
    <property type="entry name" value="Transposase_17"/>
</dbReference>
<dbReference type="Gene3D" id="3.30.70.1290">
    <property type="entry name" value="Transposase IS200-like"/>
    <property type="match status" value="1"/>
</dbReference>
<dbReference type="InterPro" id="IPR036515">
    <property type="entry name" value="Transposase_17_sf"/>
</dbReference>
<reference evidence="3" key="1">
    <citation type="submission" date="2017-09" db="EMBL/GenBank/DDBJ databases">
        <title>Depth-based differentiation of microbial function through sediment-hosted aquifers and enrichment of novel symbionts in the deep terrestrial subsurface.</title>
        <authorList>
            <person name="Probst A.J."/>
            <person name="Ladd B."/>
            <person name="Jarett J.K."/>
            <person name="Geller-Mcgrath D.E."/>
            <person name="Sieber C.M.K."/>
            <person name="Emerson J.B."/>
            <person name="Anantharaman K."/>
            <person name="Thomas B.C."/>
            <person name="Malmstrom R."/>
            <person name="Stieglmeier M."/>
            <person name="Klingl A."/>
            <person name="Woyke T."/>
            <person name="Ryan C.M."/>
            <person name="Banfield J.F."/>
        </authorList>
    </citation>
    <scope>NUCLEOTIDE SEQUENCE [LARGE SCALE GENOMIC DNA]</scope>
</reference>
<protein>
    <recommendedName>
        <fullName evidence="1">Transposase IS200-like domain-containing protein</fullName>
    </recommendedName>
</protein>
<accession>A0A2M7QHM7</accession>
<feature type="domain" description="Transposase IS200-like" evidence="1">
    <location>
        <begin position="9"/>
        <end position="151"/>
    </location>
</feature>
<dbReference type="GO" id="GO:0003677">
    <property type="term" value="F:DNA binding"/>
    <property type="evidence" value="ECO:0007669"/>
    <property type="project" value="InterPro"/>
</dbReference>
<dbReference type="EMBL" id="PFLI01000192">
    <property type="protein sequence ID" value="PIY71528.1"/>
    <property type="molecule type" value="Genomic_DNA"/>
</dbReference>
<organism evidence="2 3">
    <name type="scientific">Candidatus Roizmanbacteria bacterium CG_4_10_14_0_8_um_filter_33_9</name>
    <dbReference type="NCBI Taxonomy" id="1974826"/>
    <lineage>
        <taxon>Bacteria</taxon>
        <taxon>Candidatus Roizmaniibacteriota</taxon>
    </lineage>
</organism>
<evidence type="ECO:0000313" key="3">
    <source>
        <dbReference type="Proteomes" id="UP000229401"/>
    </source>
</evidence>
<name>A0A2M7QHM7_9BACT</name>
<dbReference type="AlphaFoldDB" id="A0A2M7QHM7"/>
<evidence type="ECO:0000313" key="2">
    <source>
        <dbReference type="EMBL" id="PIY71528.1"/>
    </source>
</evidence>
<dbReference type="SMART" id="SM01321">
    <property type="entry name" value="Y1_Tnp"/>
    <property type="match status" value="1"/>
</dbReference>
<dbReference type="PANTHER" id="PTHR34322">
    <property type="entry name" value="TRANSPOSASE, Y1_TNP DOMAIN-CONTAINING"/>
    <property type="match status" value="1"/>
</dbReference>
<dbReference type="GO" id="GO:0004803">
    <property type="term" value="F:transposase activity"/>
    <property type="evidence" value="ECO:0007669"/>
    <property type="project" value="InterPro"/>
</dbReference>
<feature type="non-terminal residue" evidence="2">
    <location>
        <position position="185"/>
    </location>
</feature>
<sequence>MTIHRPILATGQIYHLYNKSIADETIFDGHENLKRALNLVDYYRFNQRIRLSKFYLLPQSAQQNYLKEIRSTTPLVDFYTLSFMPNHYHFLLKQLQDNGIKKFISNFQNSYSKSFNLISEREGSLFLHSFKSKRIISEEAFIHVCRYIHINHVTSYIIEFDQLANYPFSSYSWYLNNNLNKFINT</sequence>
<dbReference type="GO" id="GO:0006313">
    <property type="term" value="P:DNA transposition"/>
    <property type="evidence" value="ECO:0007669"/>
    <property type="project" value="InterPro"/>
</dbReference>
<dbReference type="SUPFAM" id="SSF143422">
    <property type="entry name" value="Transposase IS200-like"/>
    <property type="match status" value="1"/>
</dbReference>
<comment type="caution">
    <text evidence="2">The sequence shown here is derived from an EMBL/GenBank/DDBJ whole genome shotgun (WGS) entry which is preliminary data.</text>
</comment>
<evidence type="ECO:0000259" key="1">
    <source>
        <dbReference type="SMART" id="SM01321"/>
    </source>
</evidence>